<dbReference type="eggNOG" id="COG1902">
    <property type="taxonomic scope" value="Bacteria"/>
</dbReference>
<evidence type="ECO:0000259" key="7">
    <source>
        <dbReference type="Pfam" id="PF00724"/>
    </source>
</evidence>
<reference evidence="8 9" key="1">
    <citation type="journal article" date="2010" name="Stand. Genomic Sci.">
        <title>Complete genome sequence of Haliangium ochraceum type strain (SMP-2).</title>
        <authorList>
            <consortium name="US DOE Joint Genome Institute (JGI-PGF)"/>
            <person name="Ivanova N."/>
            <person name="Daum C."/>
            <person name="Lang E."/>
            <person name="Abt B."/>
            <person name="Kopitz M."/>
            <person name="Saunders E."/>
            <person name="Lapidus A."/>
            <person name="Lucas S."/>
            <person name="Glavina Del Rio T."/>
            <person name="Nolan M."/>
            <person name="Tice H."/>
            <person name="Copeland A."/>
            <person name="Cheng J.F."/>
            <person name="Chen F."/>
            <person name="Bruce D."/>
            <person name="Goodwin L."/>
            <person name="Pitluck S."/>
            <person name="Mavromatis K."/>
            <person name="Pati A."/>
            <person name="Mikhailova N."/>
            <person name="Chen A."/>
            <person name="Palaniappan K."/>
            <person name="Land M."/>
            <person name="Hauser L."/>
            <person name="Chang Y.J."/>
            <person name="Jeffries C.D."/>
            <person name="Detter J.C."/>
            <person name="Brettin T."/>
            <person name="Rohde M."/>
            <person name="Goker M."/>
            <person name="Bristow J."/>
            <person name="Markowitz V."/>
            <person name="Eisen J.A."/>
            <person name="Hugenholtz P."/>
            <person name="Kyrpides N.C."/>
            <person name="Klenk H.P."/>
        </authorList>
    </citation>
    <scope>NUCLEOTIDE SEQUENCE [LARGE SCALE GENOMIC DNA]</scope>
    <source>
        <strain evidence="9">DSM 14365 / CIP 107738 / JCM 11303 / AJ 13395 / SMP-2</strain>
    </source>
</reference>
<dbReference type="SUPFAM" id="SSF51395">
    <property type="entry name" value="FMN-linked oxidoreductases"/>
    <property type="match status" value="1"/>
</dbReference>
<organism evidence="8 9">
    <name type="scientific">Haliangium ochraceum (strain DSM 14365 / JCM 11303 / SMP-2)</name>
    <dbReference type="NCBI Taxonomy" id="502025"/>
    <lineage>
        <taxon>Bacteria</taxon>
        <taxon>Pseudomonadati</taxon>
        <taxon>Myxococcota</taxon>
        <taxon>Polyangia</taxon>
        <taxon>Haliangiales</taxon>
        <taxon>Kofleriaceae</taxon>
        <taxon>Haliangium</taxon>
    </lineage>
</organism>
<dbReference type="FunFam" id="3.20.20.70:FF:000262">
    <property type="entry name" value="NADH:flavin oxidoreductase"/>
    <property type="match status" value="1"/>
</dbReference>
<dbReference type="Pfam" id="PF00724">
    <property type="entry name" value="Oxidored_FMN"/>
    <property type="match status" value="1"/>
</dbReference>
<dbReference type="RefSeq" id="WP_012828107.1">
    <property type="nucleotide sequence ID" value="NC_013440.1"/>
</dbReference>
<dbReference type="STRING" id="502025.Hoch_3000"/>
<evidence type="ECO:0000256" key="3">
    <source>
        <dbReference type="ARBA" id="ARBA00022643"/>
    </source>
</evidence>
<evidence type="ECO:0000256" key="2">
    <source>
        <dbReference type="ARBA" id="ARBA00022630"/>
    </source>
</evidence>
<feature type="domain" description="NADH:flavin oxidoreductase/NADH oxidase N-terminal" evidence="7">
    <location>
        <begin position="15"/>
        <end position="246"/>
    </location>
</feature>
<dbReference type="Gene3D" id="3.20.20.70">
    <property type="entry name" value="Aldolase class I"/>
    <property type="match status" value="1"/>
</dbReference>
<evidence type="ECO:0000256" key="1">
    <source>
        <dbReference type="ARBA" id="ARBA00001917"/>
    </source>
</evidence>
<evidence type="ECO:0000256" key="6">
    <source>
        <dbReference type="SAM" id="MobiDB-lite"/>
    </source>
</evidence>
<dbReference type="KEGG" id="hoh:Hoch_3000"/>
<dbReference type="InterPro" id="IPR044152">
    <property type="entry name" value="YqjM-like"/>
</dbReference>
<evidence type="ECO:0000313" key="9">
    <source>
        <dbReference type="Proteomes" id="UP000001880"/>
    </source>
</evidence>
<sequence length="378" mass="40974">MQDNNANSSVATDVLFRPFRIGSLELRNRIVMAPMTRAMAPNGIPGPANAAYYRRRAEGEVGLILSEGTVVERPASRNMPGIPLFYGEEALAGWRGVIDEVHAAGGRMGPQLWHTGSVRASKEWEPEAPVESPSGLIGPGKQRGKAMSEADIADTIAAFGRAAADAKRLGFDVVELHGAHGYLIDQFFWAPTNLRDDGFGGATLPERARFAVELVRSVRAAVGEDVPVFLRVSQWKQQDYEARLATTPDEMEAWLGPLAEAGVDVFHCSQRRFWEPEFPEIDGEEGLNFAGWAKKLTGKATVSVGSVGLTGDFLAAFGGASSSVTPLDRLVRRMERDEFDLIAIGRALLSDARWPEKVRRGAAVELKGFQAGDLAALD</sequence>
<gene>
    <name evidence="8" type="ordered locus">Hoch_3000</name>
</gene>
<dbReference type="GO" id="GO:0003959">
    <property type="term" value="F:NADPH dehydrogenase activity"/>
    <property type="evidence" value="ECO:0007669"/>
    <property type="project" value="InterPro"/>
</dbReference>
<dbReference type="EMBL" id="CP001804">
    <property type="protein sequence ID" value="ACY15507.1"/>
    <property type="molecule type" value="Genomic_DNA"/>
</dbReference>
<keyword evidence="5" id="KW-0560">Oxidoreductase</keyword>
<accession>D0LQZ9</accession>
<name>D0LQZ9_HALO1</name>
<evidence type="ECO:0000313" key="8">
    <source>
        <dbReference type="EMBL" id="ACY15507.1"/>
    </source>
</evidence>
<dbReference type="GO" id="GO:0010181">
    <property type="term" value="F:FMN binding"/>
    <property type="evidence" value="ECO:0007669"/>
    <property type="project" value="InterPro"/>
</dbReference>
<feature type="region of interest" description="Disordered" evidence="6">
    <location>
        <begin position="124"/>
        <end position="143"/>
    </location>
</feature>
<comment type="cofactor">
    <cofactor evidence="1">
        <name>FMN</name>
        <dbReference type="ChEBI" id="CHEBI:58210"/>
    </cofactor>
</comment>
<dbReference type="CDD" id="cd04747">
    <property type="entry name" value="OYE_like_5_FMN"/>
    <property type="match status" value="1"/>
</dbReference>
<proteinExistence type="predicted"/>
<dbReference type="OrthoDB" id="9784632at2"/>
<dbReference type="PANTHER" id="PTHR43303:SF4">
    <property type="entry name" value="NADPH DEHYDROGENASE C23G7.10C-RELATED"/>
    <property type="match status" value="1"/>
</dbReference>
<dbReference type="AlphaFoldDB" id="D0LQZ9"/>
<keyword evidence="9" id="KW-1185">Reference proteome</keyword>
<protein>
    <submittedName>
        <fullName evidence="8">NADH:flavin oxidoreductase/NADH oxidase</fullName>
    </submittedName>
</protein>
<dbReference type="InterPro" id="IPR001155">
    <property type="entry name" value="OxRdtase_FMN_N"/>
</dbReference>
<keyword evidence="3" id="KW-0288">FMN</keyword>
<evidence type="ECO:0000256" key="4">
    <source>
        <dbReference type="ARBA" id="ARBA00022857"/>
    </source>
</evidence>
<dbReference type="InterPro" id="IPR013785">
    <property type="entry name" value="Aldolase_TIM"/>
</dbReference>
<evidence type="ECO:0000256" key="5">
    <source>
        <dbReference type="ARBA" id="ARBA00023002"/>
    </source>
</evidence>
<keyword evidence="4" id="KW-0521">NADP</keyword>
<dbReference type="HOGENOM" id="CLU_012153_0_1_7"/>
<dbReference type="Proteomes" id="UP000001880">
    <property type="component" value="Chromosome"/>
</dbReference>
<dbReference type="GO" id="GO:0050661">
    <property type="term" value="F:NADP binding"/>
    <property type="evidence" value="ECO:0007669"/>
    <property type="project" value="InterPro"/>
</dbReference>
<dbReference type="PANTHER" id="PTHR43303">
    <property type="entry name" value="NADPH DEHYDROGENASE C23G7.10C-RELATED"/>
    <property type="match status" value="1"/>
</dbReference>
<keyword evidence="2" id="KW-0285">Flavoprotein</keyword>